<organism evidence="2 3">
    <name type="scientific">Prymnesium parvum</name>
    <name type="common">Toxic golden alga</name>
    <dbReference type="NCBI Taxonomy" id="97485"/>
    <lineage>
        <taxon>Eukaryota</taxon>
        <taxon>Haptista</taxon>
        <taxon>Haptophyta</taxon>
        <taxon>Prymnesiophyceae</taxon>
        <taxon>Prymnesiales</taxon>
        <taxon>Prymnesiaceae</taxon>
        <taxon>Prymnesium</taxon>
    </lineage>
</organism>
<dbReference type="AlphaFoldDB" id="A0AB34IHP7"/>
<name>A0AB34IHP7_PRYPA</name>
<feature type="compositionally biased region" description="Basic and acidic residues" evidence="1">
    <location>
        <begin position="63"/>
        <end position="89"/>
    </location>
</feature>
<gene>
    <name evidence="2" type="ORF">AB1Y20_013913</name>
</gene>
<dbReference type="Proteomes" id="UP001515480">
    <property type="component" value="Unassembled WGS sequence"/>
</dbReference>
<feature type="compositionally biased region" description="Basic and acidic residues" evidence="1">
    <location>
        <begin position="1"/>
        <end position="30"/>
    </location>
</feature>
<protein>
    <submittedName>
        <fullName evidence="2">Uncharacterized protein</fullName>
    </submittedName>
</protein>
<evidence type="ECO:0000313" key="3">
    <source>
        <dbReference type="Proteomes" id="UP001515480"/>
    </source>
</evidence>
<comment type="caution">
    <text evidence="2">The sequence shown here is derived from an EMBL/GenBank/DDBJ whole genome shotgun (WGS) entry which is preliminary data.</text>
</comment>
<evidence type="ECO:0000256" key="1">
    <source>
        <dbReference type="SAM" id="MobiDB-lite"/>
    </source>
</evidence>
<sequence length="89" mass="9912">MRLVRRAGEREEAAVAAGRAREEPREEAGRLRPPPRPLVAHMRSGKREAVRGGAVSEGWGGGGKDEAEKGRGWKEEGTRLKREQVAREW</sequence>
<accession>A0AB34IHP7</accession>
<reference evidence="2 3" key="1">
    <citation type="journal article" date="2024" name="Science">
        <title>Giant polyketide synthase enzymes in the biosynthesis of giant marine polyether toxins.</title>
        <authorList>
            <person name="Fallon T.R."/>
            <person name="Shende V.V."/>
            <person name="Wierzbicki I.H."/>
            <person name="Pendleton A.L."/>
            <person name="Watervoot N.F."/>
            <person name="Auber R.P."/>
            <person name="Gonzalez D.J."/>
            <person name="Wisecaver J.H."/>
            <person name="Moore B.S."/>
        </authorList>
    </citation>
    <scope>NUCLEOTIDE SEQUENCE [LARGE SCALE GENOMIC DNA]</scope>
    <source>
        <strain evidence="2 3">12B1</strain>
    </source>
</reference>
<evidence type="ECO:0000313" key="2">
    <source>
        <dbReference type="EMBL" id="KAL1498598.1"/>
    </source>
</evidence>
<proteinExistence type="predicted"/>
<dbReference type="EMBL" id="JBGBPQ010000027">
    <property type="protein sequence ID" value="KAL1498598.1"/>
    <property type="molecule type" value="Genomic_DNA"/>
</dbReference>
<feature type="region of interest" description="Disordered" evidence="1">
    <location>
        <begin position="1"/>
        <end position="89"/>
    </location>
</feature>
<keyword evidence="3" id="KW-1185">Reference proteome</keyword>